<dbReference type="GO" id="GO:0005524">
    <property type="term" value="F:ATP binding"/>
    <property type="evidence" value="ECO:0007669"/>
    <property type="project" value="UniProtKB-UniRule"/>
</dbReference>
<dbReference type="InterPro" id="IPR019741">
    <property type="entry name" value="Galactokinase_CS"/>
</dbReference>
<keyword evidence="6 15" id="KW-0418">Kinase</keyword>
<evidence type="ECO:0000313" key="16">
    <source>
        <dbReference type="Proteomes" id="UP000297475"/>
    </source>
</evidence>
<reference evidence="15 16" key="1">
    <citation type="submission" date="2019-04" db="EMBL/GenBank/DDBJ databases">
        <title>Natronospirillum operosus gen. nov., sp. nov., a haloalkaliphilic satellite isolated from decaying biomass of laboratory culture of cyanobacterium Geitlerinema sp. and proposal of Natronospirillaceae fam. nov. and Saccharospirillaceae fam. nov.</title>
        <authorList>
            <person name="Kevbrin V."/>
            <person name="Boltyanskaya Y."/>
            <person name="Koziaeva V."/>
            <person name="Grouzdev D.S."/>
            <person name="Park M."/>
            <person name="Cho J."/>
        </authorList>
    </citation>
    <scope>NUCLEOTIDE SEQUENCE [LARGE SCALE GENOMIC DNA]</scope>
    <source>
        <strain evidence="15 16">G-116</strain>
    </source>
</reference>
<dbReference type="InterPro" id="IPR020568">
    <property type="entry name" value="Ribosomal_Su5_D2-typ_SF"/>
</dbReference>
<dbReference type="InterPro" id="IPR014721">
    <property type="entry name" value="Ribsml_uS5_D2-typ_fold_subgr"/>
</dbReference>
<evidence type="ECO:0000256" key="10">
    <source>
        <dbReference type="ARBA" id="ARBA00023277"/>
    </source>
</evidence>
<comment type="caution">
    <text evidence="15">The sequence shown here is derived from an EMBL/GenBank/DDBJ whole genome shotgun (WGS) entry which is preliminary data.</text>
</comment>
<accession>A0A4Z0WHS2</accession>
<keyword evidence="3 15" id="KW-0808">Transferase</keyword>
<dbReference type="PANTHER" id="PTHR10457">
    <property type="entry name" value="MEVALONATE KINASE/GALACTOKINASE"/>
    <property type="match status" value="1"/>
</dbReference>
<gene>
    <name evidence="15" type="primary">galK</name>
    <name evidence="15" type="ORF">E4656_03315</name>
</gene>
<protein>
    <recommendedName>
        <fullName evidence="11">Galactokinase</fullName>
        <ecNumber evidence="11">2.7.1.6</ecNumber>
    </recommendedName>
</protein>
<dbReference type="InterPro" id="IPR006206">
    <property type="entry name" value="Mevalonate/galactokinase"/>
</dbReference>
<keyword evidence="7" id="KW-0067">ATP-binding</keyword>
<keyword evidence="2" id="KW-0963">Cytoplasm</keyword>
<dbReference type="InterPro" id="IPR019539">
    <property type="entry name" value="GalKase_N"/>
</dbReference>
<name>A0A4Z0WHS2_9GAMM</name>
<evidence type="ECO:0000256" key="6">
    <source>
        <dbReference type="ARBA" id="ARBA00022777"/>
    </source>
</evidence>
<dbReference type="PROSITE" id="PS00627">
    <property type="entry name" value="GHMP_KINASES_ATP"/>
    <property type="match status" value="1"/>
</dbReference>
<feature type="domain" description="GHMP kinase C-terminal" evidence="13">
    <location>
        <begin position="282"/>
        <end position="363"/>
    </location>
</feature>
<evidence type="ECO:0000259" key="12">
    <source>
        <dbReference type="Pfam" id="PF00288"/>
    </source>
</evidence>
<evidence type="ECO:0000256" key="5">
    <source>
        <dbReference type="ARBA" id="ARBA00022741"/>
    </source>
</evidence>
<evidence type="ECO:0000256" key="7">
    <source>
        <dbReference type="ARBA" id="ARBA00022840"/>
    </source>
</evidence>
<keyword evidence="16" id="KW-1185">Reference proteome</keyword>
<dbReference type="PRINTS" id="PR00473">
    <property type="entry name" value="GALCTOKINASE"/>
</dbReference>
<dbReference type="GO" id="GO:0006012">
    <property type="term" value="P:galactose metabolic process"/>
    <property type="evidence" value="ECO:0007669"/>
    <property type="project" value="UniProtKB-UniRule"/>
</dbReference>
<dbReference type="Pfam" id="PF10509">
    <property type="entry name" value="GalKase_gal_bdg"/>
    <property type="match status" value="1"/>
</dbReference>
<dbReference type="Gene3D" id="3.30.70.890">
    <property type="entry name" value="GHMP kinase, C-terminal domain"/>
    <property type="match status" value="1"/>
</dbReference>
<dbReference type="Proteomes" id="UP000297475">
    <property type="component" value="Unassembled WGS sequence"/>
</dbReference>
<feature type="domain" description="GHMP kinase N-terminal" evidence="12">
    <location>
        <begin position="98"/>
        <end position="184"/>
    </location>
</feature>
<evidence type="ECO:0000259" key="13">
    <source>
        <dbReference type="Pfam" id="PF08544"/>
    </source>
</evidence>
<dbReference type="SUPFAM" id="SSF54211">
    <property type="entry name" value="Ribosomal protein S5 domain 2-like"/>
    <property type="match status" value="1"/>
</dbReference>
<evidence type="ECO:0000313" key="15">
    <source>
        <dbReference type="EMBL" id="TGG95467.1"/>
    </source>
</evidence>
<feature type="domain" description="Galactokinase N-terminal" evidence="14">
    <location>
        <begin position="12"/>
        <end position="59"/>
    </location>
</feature>
<evidence type="ECO:0000259" key="14">
    <source>
        <dbReference type="Pfam" id="PF10509"/>
    </source>
</evidence>
<dbReference type="Pfam" id="PF00288">
    <property type="entry name" value="GHMP_kinases_N"/>
    <property type="match status" value="1"/>
</dbReference>
<keyword evidence="5" id="KW-0547">Nucleotide-binding</keyword>
<evidence type="ECO:0000256" key="2">
    <source>
        <dbReference type="ARBA" id="ARBA00022490"/>
    </source>
</evidence>
<dbReference type="NCBIfam" id="TIGR00131">
    <property type="entry name" value="gal_kin"/>
    <property type="match status" value="1"/>
</dbReference>
<keyword evidence="4" id="KW-0479">Metal-binding</keyword>
<dbReference type="FunFam" id="3.30.70.890:FF:000001">
    <property type="entry name" value="Galactokinase"/>
    <property type="match status" value="1"/>
</dbReference>
<dbReference type="PANTHER" id="PTHR10457:SF7">
    <property type="entry name" value="GALACTOKINASE-RELATED"/>
    <property type="match status" value="1"/>
</dbReference>
<dbReference type="PIRSF" id="PIRSF000530">
    <property type="entry name" value="Galactokinase"/>
    <property type="match status" value="1"/>
</dbReference>
<keyword evidence="10" id="KW-0119">Carbohydrate metabolism</keyword>
<organism evidence="15 16">
    <name type="scientific">Natronospirillum operosum</name>
    <dbReference type="NCBI Taxonomy" id="2759953"/>
    <lineage>
        <taxon>Bacteria</taxon>
        <taxon>Pseudomonadati</taxon>
        <taxon>Pseudomonadota</taxon>
        <taxon>Gammaproteobacteria</taxon>
        <taxon>Oceanospirillales</taxon>
        <taxon>Natronospirillaceae</taxon>
        <taxon>Natronospirillum</taxon>
    </lineage>
</organism>
<dbReference type="PROSITE" id="PS00106">
    <property type="entry name" value="GALACTOKINASE"/>
    <property type="match status" value="1"/>
</dbReference>
<evidence type="ECO:0000256" key="1">
    <source>
        <dbReference type="ARBA" id="ARBA00006566"/>
    </source>
</evidence>
<dbReference type="EMBL" id="SRMF01000001">
    <property type="protein sequence ID" value="TGG95467.1"/>
    <property type="molecule type" value="Genomic_DNA"/>
</dbReference>
<dbReference type="PRINTS" id="PR00959">
    <property type="entry name" value="MEVGALKINASE"/>
</dbReference>
<dbReference type="Pfam" id="PF08544">
    <property type="entry name" value="GHMP_kinases_C"/>
    <property type="match status" value="1"/>
</dbReference>
<keyword evidence="9" id="KW-0299">Galactose metabolism</keyword>
<dbReference type="GO" id="GO:0046872">
    <property type="term" value="F:metal ion binding"/>
    <property type="evidence" value="ECO:0007669"/>
    <property type="project" value="UniProtKB-KW"/>
</dbReference>
<evidence type="ECO:0000256" key="11">
    <source>
        <dbReference type="NCBIfam" id="TIGR00131"/>
    </source>
</evidence>
<dbReference type="InterPro" id="IPR006203">
    <property type="entry name" value="GHMP_knse_ATP-bd_CS"/>
</dbReference>
<comment type="similarity">
    <text evidence="1">Belongs to the GHMP kinase family. GalK subfamily.</text>
</comment>
<dbReference type="AlphaFoldDB" id="A0A4Z0WHS2"/>
<dbReference type="InterPro" id="IPR006204">
    <property type="entry name" value="GHMP_kinase_N_dom"/>
</dbReference>
<evidence type="ECO:0000256" key="9">
    <source>
        <dbReference type="ARBA" id="ARBA00023144"/>
    </source>
</evidence>
<dbReference type="InterPro" id="IPR000705">
    <property type="entry name" value="Galactokinase"/>
</dbReference>
<proteinExistence type="inferred from homology"/>
<dbReference type="OrthoDB" id="250531at2"/>
<dbReference type="Gene3D" id="3.30.230.10">
    <property type="match status" value="1"/>
</dbReference>
<sequence length="398" mass="42204">MSPTSSSFARAAFTQAFGHAPTGVAFAPGRVNLIGEHTDYNQGFVLPAAIDPGTWVAFRQTGDEPTLTVVAQDFDQQCVSVPLQARQSPDAEAPWSDYLRGVIVELKKRGYQLAPGELLITGNIPSGAGLSSSASLELALIRALLAMSGESIEPTDAALVGQTAENDFVGCACGIMDQLISARGKRNQALLIDCRDLSSQTVAMPADWRILIVHSGVRRGLVDSEYNQRRQQCEAAAAHFGLDSLRDLKLATLNEARADLPEQVYRRARHVLTENARTVKAAAAMKEGKLDRLIKAMLDSHASMRDDFAITTPEIDTLVQLIEQAGQGQAGARMTGGGFGGCVIAIAPSAVIPQLITAVEADYERLTGCHPLIIEVSASAGAFSTPISYAESSAGAPT</sequence>
<evidence type="ECO:0000256" key="4">
    <source>
        <dbReference type="ARBA" id="ARBA00022723"/>
    </source>
</evidence>
<dbReference type="InterPro" id="IPR036554">
    <property type="entry name" value="GHMP_kinase_C_sf"/>
</dbReference>
<dbReference type="FunFam" id="3.30.230.10:FF:000017">
    <property type="entry name" value="Galactokinase"/>
    <property type="match status" value="1"/>
</dbReference>
<dbReference type="InterPro" id="IPR013750">
    <property type="entry name" value="GHMP_kinase_C_dom"/>
</dbReference>
<evidence type="ECO:0000256" key="3">
    <source>
        <dbReference type="ARBA" id="ARBA00022679"/>
    </source>
</evidence>
<keyword evidence="8" id="KW-0460">Magnesium</keyword>
<dbReference type="GO" id="GO:0004335">
    <property type="term" value="F:galactokinase activity"/>
    <property type="evidence" value="ECO:0007669"/>
    <property type="project" value="UniProtKB-UniRule"/>
</dbReference>
<dbReference type="RefSeq" id="WP_135481161.1">
    <property type="nucleotide sequence ID" value="NZ_SRMF01000001.1"/>
</dbReference>
<dbReference type="GO" id="GO:0005829">
    <property type="term" value="C:cytosol"/>
    <property type="evidence" value="ECO:0007669"/>
    <property type="project" value="TreeGrafter"/>
</dbReference>
<dbReference type="SUPFAM" id="SSF55060">
    <property type="entry name" value="GHMP Kinase, C-terminal domain"/>
    <property type="match status" value="1"/>
</dbReference>
<dbReference type="EC" id="2.7.1.6" evidence="11"/>
<evidence type="ECO:0000256" key="8">
    <source>
        <dbReference type="ARBA" id="ARBA00022842"/>
    </source>
</evidence>